<accession>D9PJ68</accession>
<dbReference type="EMBL" id="ADZX01000499">
    <property type="protein sequence ID" value="EFK96397.1"/>
    <property type="molecule type" value="Genomic_DNA"/>
</dbReference>
<dbReference type="AlphaFoldDB" id="D9PJ68"/>
<reference evidence="2" key="1">
    <citation type="submission" date="2010-07" db="EMBL/GenBank/DDBJ databases">
        <authorList>
            <consortium name="CONSOLIDER consortium CSD2007-00005"/>
            <person name="Guazzaroni M.-E."/>
            <person name="Richter M."/>
            <person name="Garcia-Salamanca A."/>
            <person name="Yarza P."/>
            <person name="Ferrer M."/>
        </authorList>
    </citation>
    <scope>NUCLEOTIDE SEQUENCE</scope>
</reference>
<keyword evidence="1" id="KW-1133">Transmembrane helix</keyword>
<comment type="caution">
    <text evidence="2">The sequence shown here is derived from an EMBL/GenBank/DDBJ whole genome shotgun (WGS) entry which is preliminary data.</text>
</comment>
<reference evidence="2" key="2">
    <citation type="journal article" date="2011" name="Microb. Ecol.">
        <title>Taxonomic and Functional Metagenomic Profiling of the Microbial Community in the Anoxic Sediment of a Sub-saline Shallow Lake (Laguna de Carrizo, Central Spain).</title>
        <authorList>
            <person name="Ferrer M."/>
            <person name="Guazzaroni M.E."/>
            <person name="Richter M."/>
            <person name="Garcia-Salamanca A."/>
            <person name="Yarza P."/>
            <person name="Suarez-Suarez A."/>
            <person name="Solano J."/>
            <person name="Alcaide M."/>
            <person name="van Dillewijn P."/>
            <person name="Molina-Henares M.A."/>
            <person name="Lopez-Cortes N."/>
            <person name="Al-Ramahi Y."/>
            <person name="Guerrero C."/>
            <person name="Acosta A."/>
            <person name="de Eugenio L.I."/>
            <person name="Martinez V."/>
            <person name="Marques S."/>
            <person name="Rojo F."/>
            <person name="Santero E."/>
            <person name="Genilloud O."/>
            <person name="Perez-Perez J."/>
            <person name="Rossello-Mora R."/>
            <person name="Ramos J.L."/>
        </authorList>
    </citation>
    <scope>NUCLEOTIDE SEQUENCE</scope>
</reference>
<proteinExistence type="predicted"/>
<organism evidence="2">
    <name type="scientific">sediment metagenome</name>
    <dbReference type="NCBI Taxonomy" id="749907"/>
    <lineage>
        <taxon>unclassified sequences</taxon>
        <taxon>metagenomes</taxon>
        <taxon>ecological metagenomes</taxon>
    </lineage>
</organism>
<evidence type="ECO:0000256" key="1">
    <source>
        <dbReference type="SAM" id="Phobius"/>
    </source>
</evidence>
<feature type="transmembrane region" description="Helical" evidence="1">
    <location>
        <begin position="7"/>
        <end position="35"/>
    </location>
</feature>
<keyword evidence="1" id="KW-0472">Membrane</keyword>
<name>D9PJ68_9ZZZZ</name>
<evidence type="ECO:0000313" key="2">
    <source>
        <dbReference type="EMBL" id="EFK96397.1"/>
    </source>
</evidence>
<protein>
    <submittedName>
        <fullName evidence="2">Uncharacterized protein</fullName>
    </submittedName>
</protein>
<sequence>MSMLNRVLLALGVVALDLAVFFVPLTAVFLAYVLVYNPPWFREFLSTLDAGTGERNQ</sequence>
<gene>
    <name evidence="2" type="ORF">LDC_1577</name>
</gene>
<keyword evidence="1" id="KW-0812">Transmembrane</keyword>